<dbReference type="AlphaFoldDB" id="A0A1C6VZ26"/>
<dbReference type="SUPFAM" id="SSF49384">
    <property type="entry name" value="Carbohydrate-binding domain"/>
    <property type="match status" value="1"/>
</dbReference>
<protein>
    <submittedName>
        <fullName evidence="4">Cellulose binding domain-containing protein</fullName>
    </submittedName>
</protein>
<evidence type="ECO:0000313" key="4">
    <source>
        <dbReference type="EMBL" id="SCL71573.1"/>
    </source>
</evidence>
<keyword evidence="5" id="KW-1185">Reference proteome</keyword>
<dbReference type="Gene3D" id="2.60.40.290">
    <property type="match status" value="1"/>
</dbReference>
<dbReference type="InterPro" id="IPR001919">
    <property type="entry name" value="CBD2"/>
</dbReference>
<dbReference type="GO" id="GO:0030247">
    <property type="term" value="F:polysaccharide binding"/>
    <property type="evidence" value="ECO:0007669"/>
    <property type="project" value="InterPro"/>
</dbReference>
<gene>
    <name evidence="4" type="ORF">GA0070603_5986</name>
</gene>
<feature type="domain" description="CBM2" evidence="3">
    <location>
        <begin position="120"/>
        <end position="220"/>
    </location>
</feature>
<dbReference type="GO" id="GO:0004553">
    <property type="term" value="F:hydrolase activity, hydrolyzing O-glycosyl compounds"/>
    <property type="evidence" value="ECO:0007669"/>
    <property type="project" value="InterPro"/>
</dbReference>
<dbReference type="EMBL" id="FMIB01000002">
    <property type="protein sequence ID" value="SCL71573.1"/>
    <property type="molecule type" value="Genomic_DNA"/>
</dbReference>
<evidence type="ECO:0000259" key="3">
    <source>
        <dbReference type="SMART" id="SM00637"/>
    </source>
</evidence>
<feature type="compositionally biased region" description="Low complexity" evidence="1">
    <location>
        <begin position="69"/>
        <end position="118"/>
    </location>
</feature>
<keyword evidence="2" id="KW-0812">Transmembrane</keyword>
<dbReference type="SMART" id="SM00637">
    <property type="entry name" value="CBD_II"/>
    <property type="match status" value="1"/>
</dbReference>
<dbReference type="GeneID" id="43282595"/>
<evidence type="ECO:0000256" key="2">
    <source>
        <dbReference type="SAM" id="Phobius"/>
    </source>
</evidence>
<dbReference type="InterPro" id="IPR008965">
    <property type="entry name" value="CBM2/CBM3_carb-bd_dom_sf"/>
</dbReference>
<feature type="transmembrane region" description="Helical" evidence="2">
    <location>
        <begin position="20"/>
        <end position="42"/>
    </location>
</feature>
<reference evidence="5" key="1">
    <citation type="submission" date="2016-06" db="EMBL/GenBank/DDBJ databases">
        <authorList>
            <person name="Varghese N."/>
            <person name="Submissions Spin"/>
        </authorList>
    </citation>
    <scope>NUCLEOTIDE SEQUENCE [LARGE SCALE GENOMIC DNA]</scope>
    <source>
        <strain evidence="5">DSM 44151</strain>
    </source>
</reference>
<proteinExistence type="predicted"/>
<dbReference type="InterPro" id="IPR012291">
    <property type="entry name" value="CBM2_carb-bd_dom_sf"/>
</dbReference>
<keyword evidence="2" id="KW-1133">Transmembrane helix</keyword>
<dbReference type="Pfam" id="PF00553">
    <property type="entry name" value="CBM_2"/>
    <property type="match status" value="1"/>
</dbReference>
<dbReference type="GO" id="GO:0005975">
    <property type="term" value="P:carbohydrate metabolic process"/>
    <property type="evidence" value="ECO:0007669"/>
    <property type="project" value="InterPro"/>
</dbReference>
<evidence type="ECO:0000313" key="5">
    <source>
        <dbReference type="Proteomes" id="UP000198605"/>
    </source>
</evidence>
<organism evidence="4 5">
    <name type="scientific">Micromonospora chersina</name>
    <dbReference type="NCBI Taxonomy" id="47854"/>
    <lineage>
        <taxon>Bacteria</taxon>
        <taxon>Bacillati</taxon>
        <taxon>Actinomycetota</taxon>
        <taxon>Actinomycetes</taxon>
        <taxon>Micromonosporales</taxon>
        <taxon>Micromonosporaceae</taxon>
        <taxon>Micromonospora</taxon>
    </lineage>
</organism>
<name>A0A1C6VZ26_9ACTN</name>
<accession>A0A1C6VZ26</accession>
<evidence type="ECO:0000256" key="1">
    <source>
        <dbReference type="SAM" id="MobiDB-lite"/>
    </source>
</evidence>
<sequence length="223" mass="22199">MSGEPAEPAEAPAAPRVLASVPWIVVLLGVGLIAGLLVIALLSLRGEERQPVPAPAPPMYLPTLGVDVPTTAPPTGGATGTPTGSATPSPSATASPSADASRSATPRPSTSTRAVARGAVTARYEATASDRDGFEARLTVVNGSGGGQSWEVHLLFTGNVKSIEASSTSGVSVSTQGSGVFVLRGTGPLPAGQTATVRMRFDRTGAGDEPGQCTVNGADCVIG</sequence>
<dbReference type="Proteomes" id="UP000198605">
    <property type="component" value="Unassembled WGS sequence"/>
</dbReference>
<feature type="region of interest" description="Disordered" evidence="1">
    <location>
        <begin position="63"/>
        <end position="118"/>
    </location>
</feature>
<keyword evidence="2" id="KW-0472">Membrane</keyword>
<dbReference type="RefSeq" id="WP_091320867.1">
    <property type="nucleotide sequence ID" value="NZ_FMIB01000002.1"/>
</dbReference>